<feature type="transmembrane region" description="Helical" evidence="11">
    <location>
        <begin position="62"/>
        <end position="79"/>
    </location>
</feature>
<organism evidence="13 14">
    <name type="scientific">Winogradskya consettensis</name>
    <dbReference type="NCBI Taxonomy" id="113560"/>
    <lineage>
        <taxon>Bacteria</taxon>
        <taxon>Bacillati</taxon>
        <taxon>Actinomycetota</taxon>
        <taxon>Actinomycetes</taxon>
        <taxon>Micromonosporales</taxon>
        <taxon>Micromonosporaceae</taxon>
        <taxon>Winogradskya</taxon>
    </lineage>
</organism>
<dbReference type="InterPro" id="IPR050083">
    <property type="entry name" value="HtpX_protease"/>
</dbReference>
<evidence type="ECO:0000256" key="9">
    <source>
        <dbReference type="ARBA" id="ARBA00023136"/>
    </source>
</evidence>
<dbReference type="GO" id="GO:0046872">
    <property type="term" value="F:metal ion binding"/>
    <property type="evidence" value="ECO:0007669"/>
    <property type="project" value="UniProtKB-KW"/>
</dbReference>
<keyword evidence="4" id="KW-0479">Metal-binding</keyword>
<dbReference type="EMBL" id="BOQP01000043">
    <property type="protein sequence ID" value="GIM80426.1"/>
    <property type="molecule type" value="Genomic_DNA"/>
</dbReference>
<evidence type="ECO:0000256" key="7">
    <source>
        <dbReference type="ARBA" id="ARBA00022989"/>
    </source>
</evidence>
<feature type="transmembrane region" description="Helical" evidence="11">
    <location>
        <begin position="217"/>
        <end position="240"/>
    </location>
</feature>
<keyword evidence="2 10" id="KW-0645">Protease</keyword>
<evidence type="ECO:0000256" key="8">
    <source>
        <dbReference type="ARBA" id="ARBA00023049"/>
    </source>
</evidence>
<evidence type="ECO:0000256" key="1">
    <source>
        <dbReference type="ARBA" id="ARBA00022475"/>
    </source>
</evidence>
<dbReference type="GO" id="GO:0006508">
    <property type="term" value="P:proteolysis"/>
    <property type="evidence" value="ECO:0007669"/>
    <property type="project" value="UniProtKB-KW"/>
</dbReference>
<feature type="transmembrane region" description="Helical" evidence="11">
    <location>
        <begin position="33"/>
        <end position="56"/>
    </location>
</feature>
<proteinExistence type="inferred from homology"/>
<evidence type="ECO:0000259" key="12">
    <source>
        <dbReference type="Pfam" id="PF01435"/>
    </source>
</evidence>
<evidence type="ECO:0000256" key="11">
    <source>
        <dbReference type="SAM" id="Phobius"/>
    </source>
</evidence>
<dbReference type="Pfam" id="PF01435">
    <property type="entry name" value="Peptidase_M48"/>
    <property type="match status" value="1"/>
</dbReference>
<evidence type="ECO:0000256" key="3">
    <source>
        <dbReference type="ARBA" id="ARBA00022692"/>
    </source>
</evidence>
<keyword evidence="1" id="KW-1003">Cell membrane</keyword>
<keyword evidence="7 11" id="KW-1133">Transmembrane helix</keyword>
<dbReference type="Gene3D" id="3.30.2010.10">
    <property type="entry name" value="Metalloproteases ('zincins'), catalytic domain"/>
    <property type="match status" value="1"/>
</dbReference>
<evidence type="ECO:0000313" key="13">
    <source>
        <dbReference type="EMBL" id="GIM80426.1"/>
    </source>
</evidence>
<feature type="domain" description="Peptidase M48" evidence="12">
    <location>
        <begin position="104"/>
        <end position="336"/>
    </location>
</feature>
<keyword evidence="5 10" id="KW-0378">Hydrolase</keyword>
<dbReference type="InterPro" id="IPR001915">
    <property type="entry name" value="Peptidase_M48"/>
</dbReference>
<comment type="cofactor">
    <cofactor evidence="10">
        <name>Zn(2+)</name>
        <dbReference type="ChEBI" id="CHEBI:29105"/>
    </cofactor>
    <text evidence="10">Binds 1 zinc ion per subunit.</text>
</comment>
<name>A0A919VX93_9ACTN</name>
<dbReference type="Proteomes" id="UP000680865">
    <property type="component" value="Unassembled WGS sequence"/>
</dbReference>
<accession>A0A919VX93</accession>
<dbReference type="CDD" id="cd07328">
    <property type="entry name" value="M48_Ste24p_like"/>
    <property type="match status" value="1"/>
</dbReference>
<keyword evidence="9 11" id="KW-0472">Membrane</keyword>
<dbReference type="PANTHER" id="PTHR43221:SF2">
    <property type="entry name" value="PROTEASE HTPX HOMOLOG"/>
    <property type="match status" value="1"/>
</dbReference>
<dbReference type="AlphaFoldDB" id="A0A919VX93"/>
<evidence type="ECO:0000256" key="2">
    <source>
        <dbReference type="ARBA" id="ARBA00022670"/>
    </source>
</evidence>
<keyword evidence="3 11" id="KW-0812">Transmembrane</keyword>
<evidence type="ECO:0000256" key="5">
    <source>
        <dbReference type="ARBA" id="ARBA00022801"/>
    </source>
</evidence>
<evidence type="ECO:0000256" key="4">
    <source>
        <dbReference type="ARBA" id="ARBA00022723"/>
    </source>
</evidence>
<keyword evidence="14" id="KW-1185">Reference proteome</keyword>
<evidence type="ECO:0000313" key="14">
    <source>
        <dbReference type="Proteomes" id="UP000680865"/>
    </source>
</evidence>
<comment type="similarity">
    <text evidence="10">Belongs to the peptidase M48 family.</text>
</comment>
<dbReference type="PANTHER" id="PTHR43221">
    <property type="entry name" value="PROTEASE HTPX"/>
    <property type="match status" value="1"/>
</dbReference>
<evidence type="ECO:0000256" key="10">
    <source>
        <dbReference type="RuleBase" id="RU003983"/>
    </source>
</evidence>
<gene>
    <name evidence="13" type="ORF">Aco04nite_70670</name>
</gene>
<comment type="caution">
    <text evidence="13">The sequence shown here is derived from an EMBL/GenBank/DDBJ whole genome shotgun (WGS) entry which is preliminary data.</text>
</comment>
<reference evidence="13" key="1">
    <citation type="submission" date="2021-03" db="EMBL/GenBank/DDBJ databases">
        <title>Whole genome shotgun sequence of Actinoplanes consettensis NBRC 14913.</title>
        <authorList>
            <person name="Komaki H."/>
            <person name="Tamura T."/>
        </authorList>
    </citation>
    <scope>NUCLEOTIDE SEQUENCE</scope>
    <source>
        <strain evidence="13">NBRC 14913</strain>
    </source>
</reference>
<keyword evidence="8 10" id="KW-0482">Metalloprotease</keyword>
<protein>
    <recommendedName>
        <fullName evidence="12">Peptidase M48 domain-containing protein</fullName>
    </recommendedName>
</protein>
<evidence type="ECO:0000256" key="6">
    <source>
        <dbReference type="ARBA" id="ARBA00022833"/>
    </source>
</evidence>
<dbReference type="GO" id="GO:0004222">
    <property type="term" value="F:metalloendopeptidase activity"/>
    <property type="evidence" value="ECO:0007669"/>
    <property type="project" value="InterPro"/>
</dbReference>
<keyword evidence="6 10" id="KW-0862">Zinc</keyword>
<sequence length="375" mass="40455">MVLLDRRAGFRADRVLAGRDERAVGRRVTAGRVVLLAVSVLLGAGVLALVAAGVWLIVTGRLLPPIAAGAALLGLAWVLRPRLGSRKDAVAGGWVLDAGSAPVLRGLVDRAAEKTGAPRPDLLVVDTEFNAWAAVVGFRRTKVLAIGLPMILALSEQQLVALIGHELGHLAYQDGFRRLLEQPARTVFGALSRIVAPPRGDGVDKDLSGLLLMAFTVWQVIAGMVSFVLFSAHLGMFLLAAGEDRRAEVRADSMAVRAGGSRATLEMLDALVLMPGLTDLLHPRVAEGEAAQRWRALLADTQGRRAEFLPVLRQLSMREDASLLARHPSSGRRRQWVSNRPYVDPAVVVTPVEAERLRAELAPLAEQLAQQMRRD</sequence>